<proteinExistence type="predicted"/>
<dbReference type="SUPFAM" id="SSF51735">
    <property type="entry name" value="NAD(P)-binding Rossmann-fold domains"/>
    <property type="match status" value="1"/>
</dbReference>
<dbReference type="InterPro" id="IPR013154">
    <property type="entry name" value="ADH-like_N"/>
</dbReference>
<dbReference type="RefSeq" id="WP_007921974.1">
    <property type="nucleotide sequence ID" value="NZ_ADVG01000005.1"/>
</dbReference>
<dbReference type="EMBL" id="ADVG01000005">
    <property type="protein sequence ID" value="EFH79838.1"/>
    <property type="molecule type" value="Genomic_DNA"/>
</dbReference>
<dbReference type="GO" id="GO:0035925">
    <property type="term" value="F:mRNA 3'-UTR AU-rich region binding"/>
    <property type="evidence" value="ECO:0007669"/>
    <property type="project" value="TreeGrafter"/>
</dbReference>
<gene>
    <name evidence="4" type="ORF">Krac_0351</name>
</gene>
<dbReference type="Pfam" id="PF00107">
    <property type="entry name" value="ADH_zinc_N"/>
    <property type="match status" value="1"/>
</dbReference>
<dbReference type="SUPFAM" id="SSF50129">
    <property type="entry name" value="GroES-like"/>
    <property type="match status" value="1"/>
</dbReference>
<dbReference type="GO" id="GO:0003960">
    <property type="term" value="F:quinone reductase (NADPH) activity"/>
    <property type="evidence" value="ECO:0007669"/>
    <property type="project" value="TreeGrafter"/>
</dbReference>
<evidence type="ECO:0000256" key="2">
    <source>
        <dbReference type="ARBA" id="ARBA00023002"/>
    </source>
</evidence>
<dbReference type="InterPro" id="IPR020843">
    <property type="entry name" value="ER"/>
</dbReference>
<dbReference type="InterPro" id="IPR036291">
    <property type="entry name" value="NAD(P)-bd_dom_sf"/>
</dbReference>
<keyword evidence="1" id="KW-0521">NADP</keyword>
<accession>D6U7H7</accession>
<evidence type="ECO:0000259" key="3">
    <source>
        <dbReference type="SMART" id="SM00829"/>
    </source>
</evidence>
<dbReference type="SMART" id="SM00829">
    <property type="entry name" value="PKS_ER"/>
    <property type="match status" value="1"/>
</dbReference>
<dbReference type="STRING" id="485913.Krac_0351"/>
<organism evidence="4 5">
    <name type="scientific">Ktedonobacter racemifer DSM 44963</name>
    <dbReference type="NCBI Taxonomy" id="485913"/>
    <lineage>
        <taxon>Bacteria</taxon>
        <taxon>Bacillati</taxon>
        <taxon>Chloroflexota</taxon>
        <taxon>Ktedonobacteria</taxon>
        <taxon>Ktedonobacterales</taxon>
        <taxon>Ktedonobacteraceae</taxon>
        <taxon>Ktedonobacter</taxon>
    </lineage>
</organism>
<evidence type="ECO:0000313" key="5">
    <source>
        <dbReference type="Proteomes" id="UP000004508"/>
    </source>
</evidence>
<dbReference type="CDD" id="cd05276">
    <property type="entry name" value="p53_inducible_oxidoreductase"/>
    <property type="match status" value="1"/>
</dbReference>
<dbReference type="AlphaFoldDB" id="D6U7H7"/>
<name>D6U7H7_KTERA</name>
<evidence type="ECO:0000313" key="4">
    <source>
        <dbReference type="EMBL" id="EFH79838.1"/>
    </source>
</evidence>
<keyword evidence="5" id="KW-1185">Reference proteome</keyword>
<dbReference type="InterPro" id="IPR013149">
    <property type="entry name" value="ADH-like_C"/>
</dbReference>
<dbReference type="eggNOG" id="COG0604">
    <property type="taxonomic scope" value="Bacteria"/>
</dbReference>
<dbReference type="Gene3D" id="3.40.50.720">
    <property type="entry name" value="NAD(P)-binding Rossmann-like Domain"/>
    <property type="match status" value="1"/>
</dbReference>
<protein>
    <submittedName>
        <fullName evidence="4">Alcohol dehydrogenase zinc-binding domain protein</fullName>
    </submittedName>
</protein>
<dbReference type="OrthoDB" id="9792162at2"/>
<dbReference type="Pfam" id="PF08240">
    <property type="entry name" value="ADH_N"/>
    <property type="match status" value="1"/>
</dbReference>
<comment type="caution">
    <text evidence="4">The sequence shown here is derived from an EMBL/GenBank/DDBJ whole genome shotgun (WGS) entry which is preliminary data.</text>
</comment>
<dbReference type="GO" id="GO:0005829">
    <property type="term" value="C:cytosol"/>
    <property type="evidence" value="ECO:0007669"/>
    <property type="project" value="TreeGrafter"/>
</dbReference>
<keyword evidence="2" id="KW-0560">Oxidoreductase</keyword>
<dbReference type="PANTHER" id="PTHR48106:SF13">
    <property type="entry name" value="QUINONE OXIDOREDUCTASE-RELATED"/>
    <property type="match status" value="1"/>
</dbReference>
<dbReference type="InterPro" id="IPR014189">
    <property type="entry name" value="Quinone_OxRdtase_PIG3"/>
</dbReference>
<dbReference type="Gene3D" id="3.90.180.10">
    <property type="entry name" value="Medium-chain alcohol dehydrogenases, catalytic domain"/>
    <property type="match status" value="1"/>
</dbReference>
<dbReference type="InParanoid" id="D6U7H7"/>
<feature type="domain" description="Enoyl reductase (ER)" evidence="3">
    <location>
        <begin position="10"/>
        <end position="322"/>
    </location>
</feature>
<dbReference type="PANTHER" id="PTHR48106">
    <property type="entry name" value="QUINONE OXIDOREDUCTASE PIG3-RELATED"/>
    <property type="match status" value="1"/>
</dbReference>
<evidence type="ECO:0000256" key="1">
    <source>
        <dbReference type="ARBA" id="ARBA00022857"/>
    </source>
</evidence>
<dbReference type="GO" id="GO:0070402">
    <property type="term" value="F:NADPH binding"/>
    <property type="evidence" value="ECO:0007669"/>
    <property type="project" value="TreeGrafter"/>
</dbReference>
<sequence length="327" mass="34757">MKAIRIHETGGPDVLRLDEVEKPGPSAGQVLIKVAAAGVNYADIMQREGTYLEPTKPPATLGLEVAGTVEELGEGVSWPPVGTRVAALVEGGYAEYVLADPHLIIPIPETLDFVHAAAFPLQGVTAYQLLHECAHLQPGESVLVHAAAGGVGTLAVQLAHLMGAGNVIGTASSEDKLAFVRSLGANVTINYTQDTWVDQVLAATGGKGADIILEMVGGDIGQKNLRCLTPFGRMPIYGAASGKWTQFTGVELMYKNQTVTGYWLMEWVKCRPDSLAAASKALMQFLVSGDIKIIVGLTYPLEEAANAHRVLVERKTKGKVVLTVEHQ</sequence>
<reference evidence="4 5" key="1">
    <citation type="journal article" date="2011" name="Stand. Genomic Sci.">
        <title>Non-contiguous finished genome sequence and contextual data of the filamentous soil bacterium Ktedonobacter racemifer type strain (SOSP1-21).</title>
        <authorList>
            <person name="Chang Y.J."/>
            <person name="Land M."/>
            <person name="Hauser L."/>
            <person name="Chertkov O."/>
            <person name="Del Rio T.G."/>
            <person name="Nolan M."/>
            <person name="Copeland A."/>
            <person name="Tice H."/>
            <person name="Cheng J.F."/>
            <person name="Lucas S."/>
            <person name="Han C."/>
            <person name="Goodwin L."/>
            <person name="Pitluck S."/>
            <person name="Ivanova N."/>
            <person name="Ovchinikova G."/>
            <person name="Pati A."/>
            <person name="Chen A."/>
            <person name="Palaniappan K."/>
            <person name="Mavromatis K."/>
            <person name="Liolios K."/>
            <person name="Brettin T."/>
            <person name="Fiebig A."/>
            <person name="Rohde M."/>
            <person name="Abt B."/>
            <person name="Goker M."/>
            <person name="Detter J.C."/>
            <person name="Woyke T."/>
            <person name="Bristow J."/>
            <person name="Eisen J.A."/>
            <person name="Markowitz V."/>
            <person name="Hugenholtz P."/>
            <person name="Kyrpides N.C."/>
            <person name="Klenk H.P."/>
            <person name="Lapidus A."/>
        </authorList>
    </citation>
    <scope>NUCLEOTIDE SEQUENCE [LARGE SCALE GENOMIC DNA]</scope>
    <source>
        <strain evidence="5">DSM 44963</strain>
    </source>
</reference>
<dbReference type="Proteomes" id="UP000004508">
    <property type="component" value="Unassembled WGS sequence"/>
</dbReference>
<dbReference type="InterPro" id="IPR011032">
    <property type="entry name" value="GroES-like_sf"/>
</dbReference>